<dbReference type="Proteomes" id="UP000501914">
    <property type="component" value="Chromosome"/>
</dbReference>
<dbReference type="Pfam" id="PF06912">
    <property type="entry name" value="DUF1275"/>
    <property type="match status" value="1"/>
</dbReference>
<name>A0A6H0WI65_9BACI</name>
<dbReference type="KEGG" id="bteq:G4P54_10700"/>
<organism evidence="2 3">
    <name type="scientific">Bacillus tequilensis</name>
    <dbReference type="NCBI Taxonomy" id="227866"/>
    <lineage>
        <taxon>Bacteria</taxon>
        <taxon>Bacillati</taxon>
        <taxon>Bacillota</taxon>
        <taxon>Bacilli</taxon>
        <taxon>Bacillales</taxon>
        <taxon>Bacillaceae</taxon>
        <taxon>Bacillus</taxon>
    </lineage>
</organism>
<feature type="transmembrane region" description="Helical" evidence="1">
    <location>
        <begin position="98"/>
        <end position="124"/>
    </location>
</feature>
<gene>
    <name evidence="2" type="ORF">G4P54_10700</name>
</gene>
<proteinExistence type="predicted"/>
<protein>
    <submittedName>
        <fullName evidence="2">DUF1275 domain-containing protein</fullName>
    </submittedName>
</protein>
<keyword evidence="1" id="KW-0812">Transmembrane</keyword>
<dbReference type="AlphaFoldDB" id="A0A6H0WI65"/>
<evidence type="ECO:0000313" key="2">
    <source>
        <dbReference type="EMBL" id="QIW80232.1"/>
    </source>
</evidence>
<keyword evidence="3" id="KW-1185">Reference proteome</keyword>
<dbReference type="InterPro" id="IPR010699">
    <property type="entry name" value="DUF1275"/>
</dbReference>
<feature type="transmembrane region" description="Helical" evidence="1">
    <location>
        <begin position="54"/>
        <end position="77"/>
    </location>
</feature>
<evidence type="ECO:0000313" key="3">
    <source>
        <dbReference type="Proteomes" id="UP000501914"/>
    </source>
</evidence>
<feature type="transmembrane region" description="Helical" evidence="1">
    <location>
        <begin position="175"/>
        <end position="195"/>
    </location>
</feature>
<reference evidence="2 3" key="1">
    <citation type="submission" date="2020-02" db="EMBL/GenBank/DDBJ databases">
        <title>Genome sequencing, annotation and comparative genomic analysis of Bacillus tequilensis EA-CB0015, an effective biological control agent against Pseudocercospora fijiensis in banana plants.</title>
        <authorList>
            <person name="Cuellar-Gaviria T.Z."/>
            <person name="Ju K.-S."/>
            <person name="Villegas-Escobar V."/>
        </authorList>
    </citation>
    <scope>NUCLEOTIDE SEQUENCE [LARGE SCALE GENOMIC DNA]</scope>
    <source>
        <strain evidence="2 3">EA-CB0015</strain>
    </source>
</reference>
<keyword evidence="1" id="KW-1133">Transmembrane helix</keyword>
<evidence type="ECO:0000256" key="1">
    <source>
        <dbReference type="SAM" id="Phobius"/>
    </source>
</evidence>
<keyword evidence="1" id="KW-0472">Membrane</keyword>
<dbReference type="PANTHER" id="PTHR37314:SF4">
    <property type="entry name" value="UPF0700 TRANSMEMBRANE PROTEIN YOAK"/>
    <property type="match status" value="1"/>
</dbReference>
<dbReference type="RefSeq" id="WP_167872644.1">
    <property type="nucleotide sequence ID" value="NZ_CP048852.1"/>
</dbReference>
<feature type="transmembrane region" description="Helical" evidence="1">
    <location>
        <begin position="201"/>
        <end position="219"/>
    </location>
</feature>
<dbReference type="PANTHER" id="PTHR37314">
    <property type="entry name" value="SLR0142 PROTEIN"/>
    <property type="match status" value="1"/>
</dbReference>
<sequence>MTAAAYRNILLSLLCLTAGIVDVIGYLSLGHVFTANMTGNIVLLGLAIGKSLQVTVFNSLTALIGFMCGVVISTLMVGKAENTLWPSAVTKALALEAFILFVFACLSFYSAFVPVYILITLLSISMGIQTIAAKKLGVAGISSTVLTGTLASLLEDLSGRLFFKKQKKTFIRDTVLRALAIILYCVGAIIVALAVPDLYDVIIWVPIVLIFGIMMTAKLKLRRGK</sequence>
<accession>A0A6H0WI65</accession>
<dbReference type="EMBL" id="CP048852">
    <property type="protein sequence ID" value="QIW80232.1"/>
    <property type="molecule type" value="Genomic_DNA"/>
</dbReference>